<proteinExistence type="predicted"/>
<dbReference type="RefSeq" id="XP_072833816.1">
    <property type="nucleotide sequence ID" value="XM_072977715.1"/>
</dbReference>
<keyword evidence="3 10" id="KW-0812">Transmembrane</keyword>
<evidence type="ECO:0000256" key="2">
    <source>
        <dbReference type="ARBA" id="ARBA00022475"/>
    </source>
</evidence>
<evidence type="ECO:0000313" key="13">
    <source>
        <dbReference type="RefSeq" id="XP_072833816.1"/>
    </source>
</evidence>
<feature type="transmembrane region" description="Helical" evidence="10">
    <location>
        <begin position="585"/>
        <end position="609"/>
    </location>
</feature>
<feature type="domain" description="G-protein coupled receptors family 3 profile" evidence="11">
    <location>
        <begin position="515"/>
        <end position="781"/>
    </location>
</feature>
<dbReference type="InterPro" id="IPR038550">
    <property type="entry name" value="GPCR_3_9-Cys_sf"/>
</dbReference>
<dbReference type="InterPro" id="IPR000068">
    <property type="entry name" value="GPCR_3_Ca_sens_rcpt-rel"/>
</dbReference>
<evidence type="ECO:0000256" key="1">
    <source>
        <dbReference type="ARBA" id="ARBA00004651"/>
    </source>
</evidence>
<dbReference type="InterPro" id="IPR017978">
    <property type="entry name" value="GPCR_3_C"/>
</dbReference>
<evidence type="ECO:0000313" key="12">
    <source>
        <dbReference type="Proteomes" id="UP001652642"/>
    </source>
</evidence>
<feature type="transmembrane region" description="Helical" evidence="10">
    <location>
        <begin position="516"/>
        <end position="539"/>
    </location>
</feature>
<protein>
    <submittedName>
        <fullName evidence="13">Taste receptor type 1 member 1-like</fullName>
    </submittedName>
</protein>
<dbReference type="Proteomes" id="UP001652642">
    <property type="component" value="Chromosome 7"/>
</dbReference>
<dbReference type="SMART" id="SM01411">
    <property type="entry name" value="Ephrin_rec_like"/>
    <property type="match status" value="1"/>
</dbReference>
<evidence type="ECO:0000256" key="6">
    <source>
        <dbReference type="ARBA" id="ARBA00023136"/>
    </source>
</evidence>
<evidence type="ECO:0000256" key="9">
    <source>
        <dbReference type="ARBA" id="ARBA00023224"/>
    </source>
</evidence>
<reference evidence="13" key="1">
    <citation type="submission" date="2025-08" db="UniProtKB">
        <authorList>
            <consortium name="RefSeq"/>
        </authorList>
    </citation>
    <scope>IDENTIFICATION</scope>
</reference>
<feature type="transmembrane region" description="Helical" evidence="10">
    <location>
        <begin position="709"/>
        <end position="729"/>
    </location>
</feature>
<dbReference type="PROSITE" id="PS50259">
    <property type="entry name" value="G_PROTEIN_RECEP_F3_4"/>
    <property type="match status" value="1"/>
</dbReference>
<dbReference type="PANTHER" id="PTHR24061:SF3">
    <property type="entry name" value="TASTE RECEPTOR TYPE 1 MEMBER 1"/>
    <property type="match status" value="1"/>
</dbReference>
<feature type="transmembrane region" description="Helical" evidence="10">
    <location>
        <begin position="629"/>
        <end position="649"/>
    </location>
</feature>
<accession>A0ABM5EKY4</accession>
<evidence type="ECO:0000256" key="3">
    <source>
        <dbReference type="ARBA" id="ARBA00022692"/>
    </source>
</evidence>
<dbReference type="PRINTS" id="PR00248">
    <property type="entry name" value="GPCRMGR"/>
</dbReference>
<comment type="subcellular location">
    <subcellularLocation>
        <location evidence="1">Cell membrane</location>
        <topology evidence="1">Multi-pass membrane protein</topology>
    </subcellularLocation>
</comment>
<dbReference type="Pfam" id="PF00003">
    <property type="entry name" value="7tm_3"/>
    <property type="match status" value="1"/>
</dbReference>
<keyword evidence="6 10" id="KW-0472">Membrane</keyword>
<dbReference type="InterPro" id="IPR000337">
    <property type="entry name" value="GPCR_3"/>
</dbReference>
<keyword evidence="12" id="KW-1185">Reference proteome</keyword>
<dbReference type="Gene3D" id="3.40.50.2300">
    <property type="match status" value="2"/>
</dbReference>
<dbReference type="InterPro" id="IPR028082">
    <property type="entry name" value="Peripla_BP_I"/>
</dbReference>
<dbReference type="InterPro" id="IPR001828">
    <property type="entry name" value="ANF_lig-bd_rcpt"/>
</dbReference>
<keyword evidence="7" id="KW-0675">Receptor</keyword>
<evidence type="ECO:0000256" key="10">
    <source>
        <dbReference type="SAM" id="Phobius"/>
    </source>
</evidence>
<organism evidence="12 13">
    <name type="scientific">Pogona vitticeps</name>
    <name type="common">central bearded dragon</name>
    <dbReference type="NCBI Taxonomy" id="103695"/>
    <lineage>
        <taxon>Eukaryota</taxon>
        <taxon>Metazoa</taxon>
        <taxon>Chordata</taxon>
        <taxon>Craniata</taxon>
        <taxon>Vertebrata</taxon>
        <taxon>Euteleostomi</taxon>
        <taxon>Lepidosauria</taxon>
        <taxon>Squamata</taxon>
        <taxon>Bifurcata</taxon>
        <taxon>Unidentata</taxon>
        <taxon>Episquamata</taxon>
        <taxon>Toxicofera</taxon>
        <taxon>Iguania</taxon>
        <taxon>Acrodonta</taxon>
        <taxon>Agamidae</taxon>
        <taxon>Amphibolurinae</taxon>
        <taxon>Pogona</taxon>
    </lineage>
</organism>
<keyword evidence="8" id="KW-0325">Glycoprotein</keyword>
<evidence type="ECO:0000256" key="8">
    <source>
        <dbReference type="ARBA" id="ARBA00023180"/>
    </source>
</evidence>
<dbReference type="Gene3D" id="2.10.50.30">
    <property type="entry name" value="GPCR, family 3, nine cysteines domain"/>
    <property type="match status" value="1"/>
</dbReference>
<name>A0ABM5EKY4_9SAUR</name>
<evidence type="ECO:0000259" key="11">
    <source>
        <dbReference type="PROSITE" id="PS50259"/>
    </source>
</evidence>
<sequence>MMGRVSQRGFVLPSRRLNSWGYSQFQAMRLAVEEINNSSHLLPNVTLGYHIWDTCEESLYLQAVLQLDPDGEHNFRAGYSDRVVAVVGPDTTDMTHLLSRILTFYQFLQISYNAKDQIFTDKRQFPLLFRMVPNENHQTRGLLSLVQQLGWKWVSAVGHGTQASQTSVQMLISEARAQGICVSYQGLLANRDWTLVSRDQLKKVIENIERTKTNVTLLLVDNSVAQSFFRVVVELKVTRKIWIAPETWVLSEEVSNLPGIETVGTILGLTIKPIILPEFLPFVKKTLRCNPWNGLSPSERQALKSVGGCYQFCSDCHSLSLEILEDVLNSRIWHWSFYSYAAIYALAQALHQLLGCDRESCPTKEVLTPWQLYEILAQVDFSLQNNTIKFSNQTDLFLGYNVITWNWVNGSLEHKTIGNYSAQSLIIDQSKIKWPTPDGLVPTSTCVTECKAGQIRSKHTLDECTCRCDSCPEGTYQNQTNSDFCLPCPPQMWSPKRSNTCFYPVITFLSIRDTTVAALIIVSLVDFSLLCGCLLVFALHRQTPVVRAAGGKLAFVMLVSLLASCTTTLLFVVEPTPLGCLVRQPIFALSFTVCISCLLVRSCQIVFIFKLARRLPWAHKLWLKYQGAYASLGLSVLLQGGLCALWLSFSPPSLQADVVSPREIFLRCSEGHVLGLGSVLGFLGLLGAACFALAFWGRNLPKNYSEARLLALSMLVFLMGWGSFMLIYATTEGKGRQIATLQMFTVQTSVYAILCTFFLPKCYIILFKPQHNTVAHFQTCIQAYTATPQTMTS</sequence>
<evidence type="ECO:0000256" key="7">
    <source>
        <dbReference type="ARBA" id="ARBA00023170"/>
    </source>
</evidence>
<feature type="transmembrane region" description="Helical" evidence="10">
    <location>
        <begin position="673"/>
        <end position="697"/>
    </location>
</feature>
<dbReference type="Pfam" id="PF01094">
    <property type="entry name" value="ANF_receptor"/>
    <property type="match status" value="1"/>
</dbReference>
<feature type="transmembrane region" description="Helical" evidence="10">
    <location>
        <begin position="749"/>
        <end position="767"/>
    </location>
</feature>
<dbReference type="SUPFAM" id="SSF53822">
    <property type="entry name" value="Periplasmic binding protein-like I"/>
    <property type="match status" value="1"/>
</dbReference>
<keyword evidence="2" id="KW-1003">Cell membrane</keyword>
<evidence type="ECO:0000256" key="4">
    <source>
        <dbReference type="ARBA" id="ARBA00022989"/>
    </source>
</evidence>
<keyword evidence="9" id="KW-0807">Transducer</keyword>
<keyword evidence="4 10" id="KW-1133">Transmembrane helix</keyword>
<dbReference type="PANTHER" id="PTHR24061">
    <property type="entry name" value="CALCIUM-SENSING RECEPTOR-RELATED"/>
    <property type="match status" value="1"/>
</dbReference>
<dbReference type="GeneID" id="110082442"/>
<keyword evidence="5" id="KW-0297">G-protein coupled receptor</keyword>
<feature type="transmembrane region" description="Helical" evidence="10">
    <location>
        <begin position="551"/>
        <end position="573"/>
    </location>
</feature>
<gene>
    <name evidence="13" type="primary">LOC110082442</name>
</gene>
<evidence type="ECO:0000256" key="5">
    <source>
        <dbReference type="ARBA" id="ARBA00023040"/>
    </source>
</evidence>